<evidence type="ECO:0000256" key="6">
    <source>
        <dbReference type="ARBA" id="ARBA00022932"/>
    </source>
</evidence>
<dbReference type="InterPro" id="IPR048466">
    <property type="entry name" value="DNA_pol3_delta-like_C"/>
</dbReference>
<dbReference type="EC" id="2.7.7.7" evidence="1"/>
<feature type="domain" description="DNA polymerase III delta N-terminal" evidence="9">
    <location>
        <begin position="5"/>
        <end position="111"/>
    </location>
</feature>
<evidence type="ECO:0000259" key="10">
    <source>
        <dbReference type="Pfam" id="PF21694"/>
    </source>
</evidence>
<dbReference type="InterPro" id="IPR027417">
    <property type="entry name" value="P-loop_NTPase"/>
</dbReference>
<dbReference type="STRING" id="1332188.L336_0617"/>
<sequence>MITLIVGKNSYRSQELVQKIINSSSEMPEYIDVSALEIGTLADAVKGTSLFSNARLIIMNGLSERKEMWEKLSEWVDDISADTTLVLIEPAVDRRTKAYKAIAAAATVMTAEPLTDRDRISAEQWLQTTAQSYGLSLSASQTKDMVSRALGVGERPGQYTIDQQQLVTVLATLKDSPEVTDELIAAVMPRPVGDSVFSLLELSINGNQSARKALLEDLRLNDDPYRVFSLLLSQWAQLVTVALAGTKRDDLAQEANIHPFVIKKMQALSRHITREQLHTITALCAELDSRMKLSQVTPWDAVERLLLAVELRSD</sequence>
<dbReference type="Pfam" id="PF06144">
    <property type="entry name" value="DNA_pol3_delta"/>
    <property type="match status" value="1"/>
</dbReference>
<dbReference type="InterPro" id="IPR005790">
    <property type="entry name" value="DNA_polIII_delta"/>
</dbReference>
<dbReference type="InterPro" id="IPR008921">
    <property type="entry name" value="DNA_pol3_clamp-load_cplx_C"/>
</dbReference>
<evidence type="ECO:0000256" key="3">
    <source>
        <dbReference type="ARBA" id="ARBA00022679"/>
    </source>
</evidence>
<dbReference type="GO" id="GO:0006261">
    <property type="term" value="P:DNA-templated DNA replication"/>
    <property type="evidence" value="ECO:0007669"/>
    <property type="project" value="TreeGrafter"/>
</dbReference>
<dbReference type="PANTHER" id="PTHR34388">
    <property type="entry name" value="DNA POLYMERASE III SUBUNIT DELTA"/>
    <property type="match status" value="1"/>
</dbReference>
<keyword evidence="5" id="KW-0235">DNA replication</keyword>
<proteinExistence type="inferred from homology"/>
<evidence type="ECO:0000256" key="8">
    <source>
        <dbReference type="ARBA" id="ARBA00049244"/>
    </source>
</evidence>
<organism evidence="11 12">
    <name type="scientific">Candidatus Saccharimonas aalborgensis</name>
    <dbReference type="NCBI Taxonomy" id="1332188"/>
    <lineage>
        <taxon>Bacteria</taxon>
        <taxon>Candidatus Saccharimonadota</taxon>
        <taxon>Candidatus Saccharimonadia</taxon>
        <taxon>Candidatus Saccharimonadales</taxon>
        <taxon>Candidatus Saccharimonadaceae</taxon>
        <taxon>Candidatus Saccharimonas</taxon>
    </lineage>
</organism>
<dbReference type="AlphaFoldDB" id="R4PVP4"/>
<feature type="domain" description="DNA polymerase III delta subunit-like C-terminal" evidence="10">
    <location>
        <begin position="194"/>
        <end position="307"/>
    </location>
</feature>
<dbReference type="Gene3D" id="1.20.272.10">
    <property type="match status" value="1"/>
</dbReference>
<gene>
    <name evidence="11" type="ORF">L336_0617</name>
</gene>
<dbReference type="KEGG" id="saal:L336_0617"/>
<reference evidence="11 12" key="1">
    <citation type="journal article" date="2013" name="Nat. Biotechnol.">
        <title>Genome sequences of rare, uncultured bacteria obtained by differential coverage binning of multiple metagenomes.</title>
        <authorList>
            <person name="Albertsen M."/>
            <person name="Hugenholtz P."/>
            <person name="Skarshewski A."/>
            <person name="Nielsen K.L."/>
            <person name="Tyson G.W."/>
            <person name="Nielsen P.H."/>
        </authorList>
    </citation>
    <scope>NUCLEOTIDE SEQUENCE [LARGE SCALE GENOMIC DNA]</scope>
    <source>
        <strain evidence="11">TM71</strain>
    </source>
</reference>
<keyword evidence="3" id="KW-0808">Transferase</keyword>
<dbReference type="RefSeq" id="WP_015641770.1">
    <property type="nucleotide sequence ID" value="NC_021219.1"/>
</dbReference>
<accession>R4PVP4</accession>
<dbReference type="HOGENOM" id="CLU_884773_0_0_0"/>
<evidence type="ECO:0000313" key="11">
    <source>
        <dbReference type="EMBL" id="AGL62320.1"/>
    </source>
</evidence>
<keyword evidence="6" id="KW-0239">DNA-directed DNA polymerase</keyword>
<dbReference type="NCBIfam" id="TIGR01128">
    <property type="entry name" value="holA"/>
    <property type="match status" value="1"/>
</dbReference>
<evidence type="ECO:0000256" key="2">
    <source>
        <dbReference type="ARBA" id="ARBA00017703"/>
    </source>
</evidence>
<keyword evidence="4" id="KW-0548">Nucleotidyltransferase</keyword>
<evidence type="ECO:0000256" key="5">
    <source>
        <dbReference type="ARBA" id="ARBA00022705"/>
    </source>
</evidence>
<dbReference type="GO" id="GO:0009360">
    <property type="term" value="C:DNA polymerase III complex"/>
    <property type="evidence" value="ECO:0007669"/>
    <property type="project" value="InterPro"/>
</dbReference>
<dbReference type="GO" id="GO:0003887">
    <property type="term" value="F:DNA-directed DNA polymerase activity"/>
    <property type="evidence" value="ECO:0007669"/>
    <property type="project" value="UniProtKB-KW"/>
</dbReference>
<dbReference type="GO" id="GO:0003677">
    <property type="term" value="F:DNA binding"/>
    <property type="evidence" value="ECO:0007669"/>
    <property type="project" value="InterPro"/>
</dbReference>
<dbReference type="PANTHER" id="PTHR34388:SF1">
    <property type="entry name" value="DNA POLYMERASE III SUBUNIT DELTA"/>
    <property type="match status" value="1"/>
</dbReference>
<evidence type="ECO:0000259" key="9">
    <source>
        <dbReference type="Pfam" id="PF06144"/>
    </source>
</evidence>
<evidence type="ECO:0000256" key="1">
    <source>
        <dbReference type="ARBA" id="ARBA00012417"/>
    </source>
</evidence>
<evidence type="ECO:0000313" key="12">
    <source>
        <dbReference type="Proteomes" id="UP000013893"/>
    </source>
</evidence>
<dbReference type="EMBL" id="CP005957">
    <property type="protein sequence ID" value="AGL62320.1"/>
    <property type="molecule type" value="Genomic_DNA"/>
</dbReference>
<dbReference type="SUPFAM" id="SSF52540">
    <property type="entry name" value="P-loop containing nucleoside triphosphate hydrolases"/>
    <property type="match status" value="1"/>
</dbReference>
<comment type="similarity">
    <text evidence="7">Belongs to the DNA polymerase HolA subunit family.</text>
</comment>
<dbReference type="SUPFAM" id="SSF48019">
    <property type="entry name" value="post-AAA+ oligomerization domain-like"/>
    <property type="match status" value="1"/>
</dbReference>
<evidence type="ECO:0000256" key="4">
    <source>
        <dbReference type="ARBA" id="ARBA00022695"/>
    </source>
</evidence>
<dbReference type="OrthoDB" id="9775929at2"/>
<protein>
    <recommendedName>
        <fullName evidence="2">DNA polymerase III subunit delta</fullName>
        <ecNumber evidence="1">2.7.7.7</ecNumber>
    </recommendedName>
</protein>
<keyword evidence="12" id="KW-1185">Reference proteome</keyword>
<dbReference type="Proteomes" id="UP000013893">
    <property type="component" value="Chromosome"/>
</dbReference>
<dbReference type="InterPro" id="IPR010372">
    <property type="entry name" value="DNA_pol3_delta_N"/>
</dbReference>
<dbReference type="Gene3D" id="3.40.50.300">
    <property type="entry name" value="P-loop containing nucleotide triphosphate hydrolases"/>
    <property type="match status" value="1"/>
</dbReference>
<name>R4PVP4_9BACT</name>
<dbReference type="Pfam" id="PF21694">
    <property type="entry name" value="DNA_pol3_delta_C"/>
    <property type="match status" value="1"/>
</dbReference>
<comment type="catalytic activity">
    <reaction evidence="8">
        <text>DNA(n) + a 2'-deoxyribonucleoside 5'-triphosphate = DNA(n+1) + diphosphate</text>
        <dbReference type="Rhea" id="RHEA:22508"/>
        <dbReference type="Rhea" id="RHEA-COMP:17339"/>
        <dbReference type="Rhea" id="RHEA-COMP:17340"/>
        <dbReference type="ChEBI" id="CHEBI:33019"/>
        <dbReference type="ChEBI" id="CHEBI:61560"/>
        <dbReference type="ChEBI" id="CHEBI:173112"/>
        <dbReference type="EC" id="2.7.7.7"/>
    </reaction>
</comment>
<evidence type="ECO:0000256" key="7">
    <source>
        <dbReference type="ARBA" id="ARBA00034754"/>
    </source>
</evidence>